<reference evidence="2 3" key="1">
    <citation type="journal article" date="2014" name="BMC Genomics">
        <title>Genome sequencing of four Aureobasidium pullulans varieties: biotechnological potential, stress tolerance, and description of new species.</title>
        <authorList>
            <person name="Gostin Ar C."/>
            <person name="Ohm R.A."/>
            <person name="Kogej T."/>
            <person name="Sonjak S."/>
            <person name="Turk M."/>
            <person name="Zajc J."/>
            <person name="Zalar P."/>
            <person name="Grube M."/>
            <person name="Sun H."/>
            <person name="Han J."/>
            <person name="Sharma A."/>
            <person name="Chiniquy J."/>
            <person name="Ngan C.Y."/>
            <person name="Lipzen A."/>
            <person name="Barry K."/>
            <person name="Grigoriev I.V."/>
            <person name="Gunde-Cimerman N."/>
        </authorList>
    </citation>
    <scope>NUCLEOTIDE SEQUENCE [LARGE SCALE GENOMIC DNA]</scope>
    <source>
        <strain evidence="2 3">CBS 110374</strain>
    </source>
</reference>
<organism evidence="2 3">
    <name type="scientific">Aureobasidium melanogenum (strain CBS 110374)</name>
    <name type="common">Aureobasidium pullulans var. melanogenum</name>
    <dbReference type="NCBI Taxonomy" id="1043003"/>
    <lineage>
        <taxon>Eukaryota</taxon>
        <taxon>Fungi</taxon>
        <taxon>Dikarya</taxon>
        <taxon>Ascomycota</taxon>
        <taxon>Pezizomycotina</taxon>
        <taxon>Dothideomycetes</taxon>
        <taxon>Dothideomycetidae</taxon>
        <taxon>Dothideales</taxon>
        <taxon>Saccotheciaceae</taxon>
        <taxon>Aureobasidium</taxon>
    </lineage>
</organism>
<dbReference type="GeneID" id="63915606"/>
<dbReference type="Proteomes" id="UP000030672">
    <property type="component" value="Unassembled WGS sequence"/>
</dbReference>
<accession>A0A074VUP8</accession>
<protein>
    <submittedName>
        <fullName evidence="2">Uncharacterized protein</fullName>
    </submittedName>
</protein>
<evidence type="ECO:0000313" key="2">
    <source>
        <dbReference type="EMBL" id="KEQ61452.1"/>
    </source>
</evidence>
<keyword evidence="1" id="KW-0472">Membrane</keyword>
<gene>
    <name evidence="2" type="ORF">M437DRAFT_51747</name>
</gene>
<name>A0A074VUP8_AURM1</name>
<keyword evidence="3" id="KW-1185">Reference proteome</keyword>
<proteinExistence type="predicted"/>
<dbReference type="EMBL" id="KL584838">
    <property type="protein sequence ID" value="KEQ61452.1"/>
    <property type="molecule type" value="Genomic_DNA"/>
</dbReference>
<sequence>MAYENAIPIGVIIGFVSTIVILILILRWLKHKNNQKEAREKDIEAAKVEASAFDDGASDIFTPAASPRDALFKPNAHENGSVMNVQTVSHKTEKEWRAARQAQGQA</sequence>
<keyword evidence="1" id="KW-0812">Transmembrane</keyword>
<dbReference type="AlphaFoldDB" id="A0A074VUP8"/>
<evidence type="ECO:0000313" key="3">
    <source>
        <dbReference type="Proteomes" id="UP000030672"/>
    </source>
</evidence>
<feature type="transmembrane region" description="Helical" evidence="1">
    <location>
        <begin position="6"/>
        <end position="29"/>
    </location>
</feature>
<evidence type="ECO:0000256" key="1">
    <source>
        <dbReference type="SAM" id="Phobius"/>
    </source>
</evidence>
<dbReference type="RefSeq" id="XP_040878475.1">
    <property type="nucleotide sequence ID" value="XM_041022233.1"/>
</dbReference>
<keyword evidence="1" id="KW-1133">Transmembrane helix</keyword>
<dbReference type="HOGENOM" id="CLU_155987_0_0_1"/>